<gene>
    <name evidence="1" type="ORF">A2395_02435</name>
</gene>
<dbReference type="AlphaFoldDB" id="A0A1F4ZXR4"/>
<comment type="caution">
    <text evidence="1">The sequence shown here is derived from an EMBL/GenBank/DDBJ whole genome shotgun (WGS) entry which is preliminary data.</text>
</comment>
<evidence type="ECO:0000313" key="2">
    <source>
        <dbReference type="Proteomes" id="UP000178188"/>
    </source>
</evidence>
<organism evidence="1 2">
    <name type="scientific">Candidatus Amesbacteria bacterium RIFOXYB1_FULL_47_9</name>
    <dbReference type="NCBI Taxonomy" id="1797266"/>
    <lineage>
        <taxon>Bacteria</taxon>
        <taxon>Candidatus Amesiibacteriota</taxon>
    </lineage>
</organism>
<proteinExistence type="predicted"/>
<name>A0A1F4ZXR4_9BACT</name>
<protein>
    <submittedName>
        <fullName evidence="1">Uncharacterized protein</fullName>
    </submittedName>
</protein>
<dbReference type="EMBL" id="MEXU01000010">
    <property type="protein sequence ID" value="OGD11070.1"/>
    <property type="molecule type" value="Genomic_DNA"/>
</dbReference>
<dbReference type="Proteomes" id="UP000178188">
    <property type="component" value="Unassembled WGS sequence"/>
</dbReference>
<evidence type="ECO:0000313" key="1">
    <source>
        <dbReference type="EMBL" id="OGD11070.1"/>
    </source>
</evidence>
<reference evidence="1 2" key="1">
    <citation type="journal article" date="2016" name="Nat. Commun.">
        <title>Thousands of microbial genomes shed light on interconnected biogeochemical processes in an aquifer system.</title>
        <authorList>
            <person name="Anantharaman K."/>
            <person name="Brown C.T."/>
            <person name="Hug L.A."/>
            <person name="Sharon I."/>
            <person name="Castelle C.J."/>
            <person name="Probst A.J."/>
            <person name="Thomas B.C."/>
            <person name="Singh A."/>
            <person name="Wilkins M.J."/>
            <person name="Karaoz U."/>
            <person name="Brodie E.L."/>
            <person name="Williams K.H."/>
            <person name="Hubbard S.S."/>
            <person name="Banfield J.F."/>
        </authorList>
    </citation>
    <scope>NUCLEOTIDE SEQUENCE [LARGE SCALE GENOMIC DNA]</scope>
</reference>
<accession>A0A1F4ZXR4</accession>
<sequence>MVAGTTYCGIFQFMKQERSAGESDPGGGIYDLLVKMDEKAIPHALKLFAIGGQRRTFNKYFFKVISDKFLQGLREVPVTDDSGERVDIFKDRRAAGEAFTIGQVKGMEQGKIYTAHYAGERDLMLLTQMRDKMLERLRREGAKASEEFYQIGHLKDEEEKDPEKIIQNIRAKLEEIEKKRKK</sequence>